<dbReference type="EMBL" id="LAZR01004557">
    <property type="protein sequence ID" value="KKN07550.1"/>
    <property type="molecule type" value="Genomic_DNA"/>
</dbReference>
<sequence>MTLRTQNRLHDRDTIDSRMSRLRLSHQIGEFVDEHTTIFGITGSHPKAEKRMHEILNRFLYGDKK</sequence>
<protein>
    <submittedName>
        <fullName evidence="1">Uncharacterized protein</fullName>
    </submittedName>
</protein>
<name>A0A0F9MJQ0_9ZZZZ</name>
<dbReference type="AlphaFoldDB" id="A0A0F9MJQ0"/>
<comment type="caution">
    <text evidence="1">The sequence shown here is derived from an EMBL/GenBank/DDBJ whole genome shotgun (WGS) entry which is preliminary data.</text>
</comment>
<accession>A0A0F9MJQ0</accession>
<evidence type="ECO:0000313" key="1">
    <source>
        <dbReference type="EMBL" id="KKN07550.1"/>
    </source>
</evidence>
<proteinExistence type="predicted"/>
<reference evidence="1" key="1">
    <citation type="journal article" date="2015" name="Nature">
        <title>Complex archaea that bridge the gap between prokaryotes and eukaryotes.</title>
        <authorList>
            <person name="Spang A."/>
            <person name="Saw J.H."/>
            <person name="Jorgensen S.L."/>
            <person name="Zaremba-Niedzwiedzka K."/>
            <person name="Martijn J."/>
            <person name="Lind A.E."/>
            <person name="van Eijk R."/>
            <person name="Schleper C."/>
            <person name="Guy L."/>
            <person name="Ettema T.J."/>
        </authorList>
    </citation>
    <scope>NUCLEOTIDE SEQUENCE</scope>
</reference>
<gene>
    <name evidence="1" type="ORF">LCGC14_1065710</name>
</gene>
<organism evidence="1">
    <name type="scientific">marine sediment metagenome</name>
    <dbReference type="NCBI Taxonomy" id="412755"/>
    <lineage>
        <taxon>unclassified sequences</taxon>
        <taxon>metagenomes</taxon>
        <taxon>ecological metagenomes</taxon>
    </lineage>
</organism>